<dbReference type="InterPro" id="IPR049625">
    <property type="entry name" value="Glyco_transf_61_cat"/>
</dbReference>
<evidence type="ECO:0000259" key="6">
    <source>
        <dbReference type="Pfam" id="PF04577"/>
    </source>
</evidence>
<organism evidence="7 8">
    <name type="scientific">Linum trigynum</name>
    <dbReference type="NCBI Taxonomy" id="586398"/>
    <lineage>
        <taxon>Eukaryota</taxon>
        <taxon>Viridiplantae</taxon>
        <taxon>Streptophyta</taxon>
        <taxon>Embryophyta</taxon>
        <taxon>Tracheophyta</taxon>
        <taxon>Spermatophyta</taxon>
        <taxon>Magnoliopsida</taxon>
        <taxon>eudicotyledons</taxon>
        <taxon>Gunneridae</taxon>
        <taxon>Pentapetalae</taxon>
        <taxon>rosids</taxon>
        <taxon>fabids</taxon>
        <taxon>Malpighiales</taxon>
        <taxon>Linaceae</taxon>
        <taxon>Linum</taxon>
    </lineage>
</organism>
<accession>A0AAV2EXR3</accession>
<dbReference type="GO" id="GO:0000139">
    <property type="term" value="C:Golgi membrane"/>
    <property type="evidence" value="ECO:0007669"/>
    <property type="project" value="UniProtKB-SubCell"/>
</dbReference>
<keyword evidence="2" id="KW-0328">Glycosyltransferase</keyword>
<keyword evidence="3" id="KW-0808">Transferase</keyword>
<reference evidence="7 8" key="1">
    <citation type="submission" date="2024-04" db="EMBL/GenBank/DDBJ databases">
        <authorList>
            <person name="Fracassetti M."/>
        </authorList>
    </citation>
    <scope>NUCLEOTIDE SEQUENCE [LARGE SCALE GENOMIC DNA]</scope>
</reference>
<dbReference type="AlphaFoldDB" id="A0AAV2EXR3"/>
<keyword evidence="4" id="KW-0325">Glycoprotein</keyword>
<protein>
    <recommendedName>
        <fullName evidence="6">Glycosyltransferase 61 catalytic domain-containing protein</fullName>
    </recommendedName>
</protein>
<gene>
    <name evidence="7" type="ORF">LTRI10_LOCUS31602</name>
</gene>
<dbReference type="Pfam" id="PF04577">
    <property type="entry name" value="Glyco_transf_61"/>
    <property type="match status" value="1"/>
</dbReference>
<dbReference type="PANTHER" id="PTHR20961:SF5">
    <property type="entry name" value="GLYCOSYLTRANSFERASE-RELATED"/>
    <property type="match status" value="1"/>
</dbReference>
<evidence type="ECO:0000313" key="7">
    <source>
        <dbReference type="EMBL" id="CAL1390843.1"/>
    </source>
</evidence>
<evidence type="ECO:0000256" key="3">
    <source>
        <dbReference type="ARBA" id="ARBA00022679"/>
    </source>
</evidence>
<feature type="region of interest" description="Disordered" evidence="5">
    <location>
        <begin position="116"/>
        <end position="202"/>
    </location>
</feature>
<evidence type="ECO:0000256" key="5">
    <source>
        <dbReference type="SAM" id="MobiDB-lite"/>
    </source>
</evidence>
<feature type="compositionally biased region" description="Low complexity" evidence="5">
    <location>
        <begin position="125"/>
        <end position="144"/>
    </location>
</feature>
<evidence type="ECO:0000256" key="2">
    <source>
        <dbReference type="ARBA" id="ARBA00022676"/>
    </source>
</evidence>
<dbReference type="EMBL" id="OZ034818">
    <property type="protein sequence ID" value="CAL1390843.1"/>
    <property type="molecule type" value="Genomic_DNA"/>
</dbReference>
<comment type="subcellular location">
    <subcellularLocation>
        <location evidence="1">Golgi apparatus membrane</location>
        <topology evidence="1">Single-pass type II membrane protein</topology>
    </subcellularLocation>
</comment>
<proteinExistence type="predicted"/>
<feature type="domain" description="Glycosyltransferase 61 catalytic" evidence="6">
    <location>
        <begin position="301"/>
        <end position="500"/>
    </location>
</feature>
<feature type="compositionally biased region" description="Basic and acidic residues" evidence="5">
    <location>
        <begin position="183"/>
        <end position="194"/>
    </location>
</feature>
<sequence>MMMYDSLLARSFSKHEQKKLGTGALVICFLIFLSFCTIFKPQKWGPLPSPLDLRWSPQKLHIVNGTATSLLQMPKKINAEVASNDIPAKVKNYTISSMKNSTPNQTAGHKEAINGEIRSSSQQPTLQTSVKQSTKTTTNGTITTSKRETHATTNNGEEDGRIRTNVTTPIVKDANNNNNSNQLREEDAGQEKQSKKQSMVSVTCSRGERSDFCDLIGDVRVDPISATVYYVVAGGRNSGNSTMSIKPYGRKGDEVAMGLVREWSVKTVAQDDRDSPPPRCDRIHEPPGVIFSLGGFAGNHFHAFTDVLVPLFATARQFRGEVEFLVTDYQPWLVSKFGTILQALSKYNLVDIDKEQQSVKTHCFSRLILGLKGRHKKELNINPSESEYRMADFKQFLRSAYSLKKATAIKLRRARDDDEKSTMMPPPRLLIISRKRTRAFTNVNDVARMARKLGYQVTVAEPDRNISKSAEIMNSCDVVMGVHGAGLTNVVFVPDGAVLIQVVPLGADWVSKTYFREPSEEMKVRYLEYKIRREESSLREQYPPDDVVFTKPWSFAKQGWDLFKSIYLDNQNVKLDVRRFRPMLLKALELLHQ</sequence>
<dbReference type="PANTHER" id="PTHR20961">
    <property type="entry name" value="GLYCOSYLTRANSFERASE"/>
    <property type="match status" value="1"/>
</dbReference>
<evidence type="ECO:0000256" key="4">
    <source>
        <dbReference type="ARBA" id="ARBA00023180"/>
    </source>
</evidence>
<dbReference type="GO" id="GO:0016763">
    <property type="term" value="F:pentosyltransferase activity"/>
    <property type="evidence" value="ECO:0007669"/>
    <property type="project" value="UniProtKB-ARBA"/>
</dbReference>
<keyword evidence="8" id="KW-1185">Reference proteome</keyword>
<dbReference type="Proteomes" id="UP001497516">
    <property type="component" value="Chromosome 5"/>
</dbReference>
<evidence type="ECO:0000313" key="8">
    <source>
        <dbReference type="Proteomes" id="UP001497516"/>
    </source>
</evidence>
<dbReference type="InterPro" id="IPR007657">
    <property type="entry name" value="Glycosyltransferase_61"/>
</dbReference>
<name>A0AAV2EXR3_9ROSI</name>
<evidence type="ECO:0000256" key="1">
    <source>
        <dbReference type="ARBA" id="ARBA00004323"/>
    </source>
</evidence>